<keyword evidence="6" id="KW-1185">Reference proteome</keyword>
<proteinExistence type="inferred from homology"/>
<dbReference type="GO" id="GO:0042574">
    <property type="term" value="P:retinal metabolic process"/>
    <property type="evidence" value="ECO:0007669"/>
    <property type="project" value="TreeGrafter"/>
</dbReference>
<evidence type="ECO:0000256" key="4">
    <source>
        <dbReference type="ARBA" id="ARBA00023004"/>
    </source>
</evidence>
<keyword evidence="2 5" id="KW-0479">Metal-binding</keyword>
<dbReference type="PANTHER" id="PTHR10543:SF24">
    <property type="entry name" value="CAROTENOID ISOMEROOXYGENASE"/>
    <property type="match status" value="1"/>
</dbReference>
<comment type="cofactor">
    <cofactor evidence="5">
        <name>Fe(2+)</name>
        <dbReference type="ChEBI" id="CHEBI:29033"/>
    </cofactor>
    <text evidence="5">Binds 1 Fe(2+) ion per subunit.</text>
</comment>
<dbReference type="InterPro" id="IPR004294">
    <property type="entry name" value="Carotenoid_Oase"/>
</dbReference>
<evidence type="ECO:0000256" key="1">
    <source>
        <dbReference type="ARBA" id="ARBA00006787"/>
    </source>
</evidence>
<dbReference type="GO" id="GO:0010436">
    <property type="term" value="F:carotenoid dioxygenase activity"/>
    <property type="evidence" value="ECO:0007669"/>
    <property type="project" value="TreeGrafter"/>
</dbReference>
<organism evidence="6 7">
    <name type="scientific">Romanomermis culicivorax</name>
    <name type="common">Nematode worm</name>
    <dbReference type="NCBI Taxonomy" id="13658"/>
    <lineage>
        <taxon>Eukaryota</taxon>
        <taxon>Metazoa</taxon>
        <taxon>Ecdysozoa</taxon>
        <taxon>Nematoda</taxon>
        <taxon>Enoplea</taxon>
        <taxon>Dorylaimia</taxon>
        <taxon>Mermithida</taxon>
        <taxon>Mermithoidea</taxon>
        <taxon>Mermithidae</taxon>
        <taxon>Romanomermis</taxon>
    </lineage>
</organism>
<name>A0A915I9B9_ROMCU</name>
<keyword evidence="4 5" id="KW-0408">Iron</keyword>
<reference evidence="7" key="1">
    <citation type="submission" date="2022-11" db="UniProtKB">
        <authorList>
            <consortium name="WormBaseParasite"/>
        </authorList>
    </citation>
    <scope>IDENTIFICATION</scope>
</reference>
<evidence type="ECO:0000256" key="3">
    <source>
        <dbReference type="ARBA" id="ARBA00023002"/>
    </source>
</evidence>
<dbReference type="PANTHER" id="PTHR10543">
    <property type="entry name" value="BETA-CAROTENE DIOXYGENASE"/>
    <property type="match status" value="1"/>
</dbReference>
<dbReference type="Pfam" id="PF03055">
    <property type="entry name" value="RPE65"/>
    <property type="match status" value="1"/>
</dbReference>
<evidence type="ECO:0000313" key="6">
    <source>
        <dbReference type="Proteomes" id="UP000887565"/>
    </source>
</evidence>
<feature type="binding site" evidence="5">
    <location>
        <position position="153"/>
    </location>
    <ligand>
        <name>Fe cation</name>
        <dbReference type="ChEBI" id="CHEBI:24875"/>
        <note>catalytic</note>
    </ligand>
</feature>
<evidence type="ECO:0000256" key="2">
    <source>
        <dbReference type="ARBA" id="ARBA00022723"/>
    </source>
</evidence>
<evidence type="ECO:0000313" key="7">
    <source>
        <dbReference type="WBParaSite" id="nRc.2.0.1.t10363-RA"/>
    </source>
</evidence>
<dbReference type="GO" id="GO:0016121">
    <property type="term" value="P:carotene catabolic process"/>
    <property type="evidence" value="ECO:0007669"/>
    <property type="project" value="TreeGrafter"/>
</dbReference>
<evidence type="ECO:0000256" key="5">
    <source>
        <dbReference type="PIRSR" id="PIRSR604294-1"/>
    </source>
</evidence>
<dbReference type="GO" id="GO:0003834">
    <property type="term" value="F:beta-carotene 15,15'-dioxygenase activity"/>
    <property type="evidence" value="ECO:0007669"/>
    <property type="project" value="TreeGrafter"/>
</dbReference>
<protein>
    <submittedName>
        <fullName evidence="7">Uncharacterized protein</fullName>
    </submittedName>
</protein>
<dbReference type="GO" id="GO:0046872">
    <property type="term" value="F:metal ion binding"/>
    <property type="evidence" value="ECO:0007669"/>
    <property type="project" value="UniProtKB-KW"/>
</dbReference>
<dbReference type="AlphaFoldDB" id="A0A915I9B9"/>
<sequence>MLLHSLLHVWNRPTENSLIWDFTQLGIVHMEIARLRIAQSGIAHLGIAYLGIDQLANIKIKCIECWIGNVVYKYDLTTDQVKTYKAAYEDDFIGEPVFVAAPNAKTEDDGVVVFPISNVGADESRNRLVVLNAVTFLEIAVARVPKFLALGFHALYLPKKF</sequence>
<comment type="similarity">
    <text evidence="1">Belongs to the carotenoid oxygenase family.</text>
</comment>
<keyword evidence="3" id="KW-0560">Oxidoreductase</keyword>
<dbReference type="WBParaSite" id="nRc.2.0.1.t10363-RA">
    <property type="protein sequence ID" value="nRc.2.0.1.t10363-RA"/>
    <property type="gene ID" value="nRc.2.0.1.g10363"/>
</dbReference>
<accession>A0A915I9B9</accession>
<dbReference type="Proteomes" id="UP000887565">
    <property type="component" value="Unplaced"/>
</dbReference>